<dbReference type="SUPFAM" id="SSF56112">
    <property type="entry name" value="Protein kinase-like (PK-like)"/>
    <property type="match status" value="1"/>
</dbReference>
<sequence>MTECLDLVDVAIDIFYIGYFSWGEGEVGGRGGSGDGRKWGWWVGREGVGSLMEFATHGDLYTLWLLENAFQESAVCIYTAEIAMVLEFLHNAGIIFRDLKMENILLDHNGHIKLTDFGLSKWLQKNQRTSTICGTLQYMAPEILLEEDYTHAIDWWSLGVIMYTLLVGRYPIDGAKNHYTMQRKVLQHRYQPPEHVSKEAGEVLALLLKKNPKERLQALREFEKLPFYRDFPFEQLLKKNIAPKNFLRRKLPPTLARKYYDSSSAKRRRKLGQRAHEGLSEFTFVRLKGHLVEFGLSVHNTLSRHAMIS</sequence>
<dbReference type="FunFam" id="1.10.510.10:FF:000048">
    <property type="entry name" value="Protein kinase C"/>
    <property type="match status" value="1"/>
</dbReference>
<dbReference type="OrthoDB" id="3205605at2759"/>
<dbReference type="EMBL" id="MRZV01000357">
    <property type="protein sequence ID" value="PIK51757.1"/>
    <property type="molecule type" value="Genomic_DNA"/>
</dbReference>
<dbReference type="InterPro" id="IPR011009">
    <property type="entry name" value="Kinase-like_dom_sf"/>
</dbReference>
<evidence type="ECO:0000256" key="2">
    <source>
        <dbReference type="ARBA" id="ARBA00022553"/>
    </source>
</evidence>
<dbReference type="STRING" id="307972.A0A2G8KUS9"/>
<accession>A0A2G8KUS9</accession>
<dbReference type="Pfam" id="PF00069">
    <property type="entry name" value="Pkinase"/>
    <property type="match status" value="1"/>
</dbReference>
<evidence type="ECO:0000259" key="7">
    <source>
        <dbReference type="PROSITE" id="PS50011"/>
    </source>
</evidence>
<evidence type="ECO:0000256" key="3">
    <source>
        <dbReference type="ARBA" id="ARBA00022679"/>
    </source>
</evidence>
<dbReference type="PANTHER" id="PTHR24351">
    <property type="entry name" value="RIBOSOMAL PROTEIN S6 KINASE"/>
    <property type="match status" value="1"/>
</dbReference>
<comment type="caution">
    <text evidence="8">The sequence shown here is derived from an EMBL/GenBank/DDBJ whole genome shotgun (WGS) entry which is preliminary data.</text>
</comment>
<keyword evidence="9" id="KW-1185">Reference proteome</keyword>
<keyword evidence="1" id="KW-0723">Serine/threonine-protein kinase</keyword>
<evidence type="ECO:0000256" key="1">
    <source>
        <dbReference type="ARBA" id="ARBA00022527"/>
    </source>
</evidence>
<keyword evidence="6" id="KW-0067">ATP-binding</keyword>
<reference evidence="8 9" key="1">
    <citation type="journal article" date="2017" name="PLoS Biol.">
        <title>The sea cucumber genome provides insights into morphological evolution and visceral regeneration.</title>
        <authorList>
            <person name="Zhang X."/>
            <person name="Sun L."/>
            <person name="Yuan J."/>
            <person name="Sun Y."/>
            <person name="Gao Y."/>
            <person name="Zhang L."/>
            <person name="Li S."/>
            <person name="Dai H."/>
            <person name="Hamel J.F."/>
            <person name="Liu C."/>
            <person name="Yu Y."/>
            <person name="Liu S."/>
            <person name="Lin W."/>
            <person name="Guo K."/>
            <person name="Jin S."/>
            <person name="Xu P."/>
            <person name="Storey K.B."/>
            <person name="Huan P."/>
            <person name="Zhang T."/>
            <person name="Zhou Y."/>
            <person name="Zhang J."/>
            <person name="Lin C."/>
            <person name="Li X."/>
            <person name="Xing L."/>
            <person name="Huo D."/>
            <person name="Sun M."/>
            <person name="Wang L."/>
            <person name="Mercier A."/>
            <person name="Li F."/>
            <person name="Yang H."/>
            <person name="Xiang J."/>
        </authorList>
    </citation>
    <scope>NUCLEOTIDE SEQUENCE [LARGE SCALE GENOMIC DNA]</scope>
    <source>
        <strain evidence="8">Shaxun</strain>
        <tissue evidence="8">Muscle</tissue>
    </source>
</reference>
<protein>
    <submittedName>
        <fullName evidence="8">Putative ribosomal protein S6 kinase beta-1</fullName>
    </submittedName>
</protein>
<keyword evidence="4" id="KW-0547">Nucleotide-binding</keyword>
<evidence type="ECO:0000313" key="9">
    <source>
        <dbReference type="Proteomes" id="UP000230750"/>
    </source>
</evidence>
<evidence type="ECO:0000256" key="6">
    <source>
        <dbReference type="ARBA" id="ARBA00022840"/>
    </source>
</evidence>
<dbReference type="SMART" id="SM00220">
    <property type="entry name" value="S_TKc"/>
    <property type="match status" value="1"/>
</dbReference>
<feature type="domain" description="Protein kinase" evidence="7">
    <location>
        <begin position="1"/>
        <end position="228"/>
    </location>
</feature>
<dbReference type="GO" id="GO:0005524">
    <property type="term" value="F:ATP binding"/>
    <property type="evidence" value="ECO:0007669"/>
    <property type="project" value="UniProtKB-KW"/>
</dbReference>
<dbReference type="InterPro" id="IPR000719">
    <property type="entry name" value="Prot_kinase_dom"/>
</dbReference>
<dbReference type="PROSITE" id="PS50011">
    <property type="entry name" value="PROTEIN_KINASE_DOM"/>
    <property type="match status" value="1"/>
</dbReference>
<keyword evidence="2" id="KW-0597">Phosphoprotein</keyword>
<dbReference type="GO" id="GO:0004674">
    <property type="term" value="F:protein serine/threonine kinase activity"/>
    <property type="evidence" value="ECO:0007669"/>
    <property type="project" value="UniProtKB-KW"/>
</dbReference>
<evidence type="ECO:0000313" key="8">
    <source>
        <dbReference type="EMBL" id="PIK51757.1"/>
    </source>
</evidence>
<proteinExistence type="predicted"/>
<dbReference type="Proteomes" id="UP000230750">
    <property type="component" value="Unassembled WGS sequence"/>
</dbReference>
<evidence type="ECO:0000256" key="5">
    <source>
        <dbReference type="ARBA" id="ARBA00022777"/>
    </source>
</evidence>
<organism evidence="8 9">
    <name type="scientific">Stichopus japonicus</name>
    <name type="common">Sea cucumber</name>
    <dbReference type="NCBI Taxonomy" id="307972"/>
    <lineage>
        <taxon>Eukaryota</taxon>
        <taxon>Metazoa</taxon>
        <taxon>Echinodermata</taxon>
        <taxon>Eleutherozoa</taxon>
        <taxon>Echinozoa</taxon>
        <taxon>Holothuroidea</taxon>
        <taxon>Aspidochirotacea</taxon>
        <taxon>Aspidochirotida</taxon>
        <taxon>Stichopodidae</taxon>
        <taxon>Apostichopus</taxon>
    </lineage>
</organism>
<gene>
    <name evidence="8" type="ORF">BSL78_11347</name>
</gene>
<keyword evidence="3" id="KW-0808">Transferase</keyword>
<evidence type="ECO:0000256" key="4">
    <source>
        <dbReference type="ARBA" id="ARBA00022741"/>
    </source>
</evidence>
<name>A0A2G8KUS9_STIJA</name>
<dbReference type="AlphaFoldDB" id="A0A2G8KUS9"/>
<keyword evidence="5 8" id="KW-0418">Kinase</keyword>
<dbReference type="Gene3D" id="1.10.510.10">
    <property type="entry name" value="Transferase(Phosphotransferase) domain 1"/>
    <property type="match status" value="1"/>
</dbReference>